<evidence type="ECO:0000259" key="14">
    <source>
        <dbReference type="Pfam" id="PF08245"/>
    </source>
</evidence>
<keyword evidence="3 10" id="KW-0132">Cell division</keyword>
<keyword evidence="4 10" id="KW-0547">Nucleotide-binding</keyword>
<dbReference type="GO" id="GO:0005737">
    <property type="term" value="C:cytoplasm"/>
    <property type="evidence" value="ECO:0007669"/>
    <property type="project" value="UniProtKB-SubCell"/>
</dbReference>
<comment type="catalytic activity">
    <reaction evidence="10 11">
        <text>D-alanyl-D-alanine + UDP-N-acetyl-alpha-D-muramoyl-L-alanyl-gamma-D-glutamyl-meso-2,6-diaminopimelate + ATP = UDP-N-acetyl-alpha-D-muramoyl-L-alanyl-gamma-D-glutamyl-meso-2,6-diaminopimeloyl-D-alanyl-D-alanine + ADP + phosphate + H(+)</text>
        <dbReference type="Rhea" id="RHEA:28374"/>
        <dbReference type="ChEBI" id="CHEBI:15378"/>
        <dbReference type="ChEBI" id="CHEBI:30616"/>
        <dbReference type="ChEBI" id="CHEBI:43474"/>
        <dbReference type="ChEBI" id="CHEBI:57822"/>
        <dbReference type="ChEBI" id="CHEBI:61386"/>
        <dbReference type="ChEBI" id="CHEBI:83905"/>
        <dbReference type="ChEBI" id="CHEBI:456216"/>
        <dbReference type="EC" id="6.3.2.10"/>
    </reaction>
</comment>
<evidence type="ECO:0000313" key="15">
    <source>
        <dbReference type="EMBL" id="RFT07497.1"/>
    </source>
</evidence>
<dbReference type="EC" id="6.3.2.10" evidence="10 11"/>
<evidence type="ECO:0000259" key="13">
    <source>
        <dbReference type="Pfam" id="PF02875"/>
    </source>
</evidence>
<dbReference type="AlphaFoldDB" id="A0A3E2B649"/>
<feature type="domain" description="Mur ligase N-terminal catalytic" evidence="12">
    <location>
        <begin position="27"/>
        <end position="101"/>
    </location>
</feature>
<evidence type="ECO:0000256" key="3">
    <source>
        <dbReference type="ARBA" id="ARBA00022618"/>
    </source>
</evidence>
<feature type="domain" description="Mur ligase central" evidence="14">
    <location>
        <begin position="112"/>
        <end position="298"/>
    </location>
</feature>
<dbReference type="InterPro" id="IPR004101">
    <property type="entry name" value="Mur_ligase_C"/>
</dbReference>
<keyword evidence="1 10" id="KW-0963">Cytoplasm</keyword>
<evidence type="ECO:0000256" key="4">
    <source>
        <dbReference type="ARBA" id="ARBA00022741"/>
    </source>
</evidence>
<keyword evidence="7 10" id="KW-0573">Peptidoglycan synthesis</keyword>
<dbReference type="InterPro" id="IPR035911">
    <property type="entry name" value="MurE/MurF_N"/>
</dbReference>
<evidence type="ECO:0000256" key="9">
    <source>
        <dbReference type="ARBA" id="ARBA00023316"/>
    </source>
</evidence>
<protein>
    <recommendedName>
        <fullName evidence="10 11">UDP-N-acetylmuramoyl-tripeptide--D-alanyl-D-alanine ligase</fullName>
        <ecNumber evidence="10 11">6.3.2.10</ecNumber>
    </recommendedName>
    <alternativeName>
        <fullName evidence="10">D-alanyl-D-alanine-adding enzyme</fullName>
    </alternativeName>
</protein>
<dbReference type="NCBIfam" id="TIGR01143">
    <property type="entry name" value="murF"/>
    <property type="match status" value="1"/>
</dbReference>
<dbReference type="OrthoDB" id="9801978at2"/>
<dbReference type="UniPathway" id="UPA00219"/>
<dbReference type="InterPro" id="IPR005863">
    <property type="entry name" value="UDP-N-AcMur_synth"/>
</dbReference>
<evidence type="ECO:0000256" key="11">
    <source>
        <dbReference type="RuleBase" id="RU004136"/>
    </source>
</evidence>
<comment type="caution">
    <text evidence="15">The sequence shown here is derived from an EMBL/GenBank/DDBJ whole genome shotgun (WGS) entry which is preliminary data.</text>
</comment>
<dbReference type="Pfam" id="PF02875">
    <property type="entry name" value="Mur_ligase_C"/>
    <property type="match status" value="1"/>
</dbReference>
<dbReference type="EMBL" id="QQRQ01000002">
    <property type="protein sequence ID" value="RFT07497.1"/>
    <property type="molecule type" value="Genomic_DNA"/>
</dbReference>
<evidence type="ECO:0000256" key="10">
    <source>
        <dbReference type="HAMAP-Rule" id="MF_02019"/>
    </source>
</evidence>
<evidence type="ECO:0000256" key="5">
    <source>
        <dbReference type="ARBA" id="ARBA00022840"/>
    </source>
</evidence>
<dbReference type="SUPFAM" id="SSF53623">
    <property type="entry name" value="MurD-like peptide ligases, catalytic domain"/>
    <property type="match status" value="1"/>
</dbReference>
<dbReference type="PANTHER" id="PTHR43024">
    <property type="entry name" value="UDP-N-ACETYLMURAMOYL-TRIPEPTIDE--D-ALANYL-D-ALANINE LIGASE"/>
    <property type="match status" value="1"/>
</dbReference>
<dbReference type="GO" id="GO:0008766">
    <property type="term" value="F:UDP-N-acetylmuramoylalanyl-D-glutamyl-2,6-diaminopimelate-D-alanyl-D-alanine ligase activity"/>
    <property type="evidence" value="ECO:0007669"/>
    <property type="project" value="RHEA"/>
</dbReference>
<dbReference type="InterPro" id="IPR000713">
    <property type="entry name" value="Mur_ligase_N"/>
</dbReference>
<gene>
    <name evidence="10 15" type="primary">murF</name>
    <name evidence="15" type="ORF">DV520_02310</name>
</gene>
<accession>A0A3E2B649</accession>
<comment type="similarity">
    <text evidence="10">Belongs to the MurCDEF family. MurF subfamily.</text>
</comment>
<dbReference type="InterPro" id="IPR051046">
    <property type="entry name" value="MurCDEF_CellWall_CoF430Synth"/>
</dbReference>
<evidence type="ECO:0000256" key="7">
    <source>
        <dbReference type="ARBA" id="ARBA00022984"/>
    </source>
</evidence>
<evidence type="ECO:0000256" key="1">
    <source>
        <dbReference type="ARBA" id="ARBA00022490"/>
    </source>
</evidence>
<dbReference type="RefSeq" id="WP_021919475.1">
    <property type="nucleotide sequence ID" value="NZ_CAKXKJ010000009.1"/>
</dbReference>
<dbReference type="Proteomes" id="UP000260649">
    <property type="component" value="Unassembled WGS sequence"/>
</dbReference>
<comment type="function">
    <text evidence="10 11">Involved in cell wall formation. Catalyzes the final step in the synthesis of UDP-N-acetylmuramoyl-pentapeptide, the precursor of murein.</text>
</comment>
<feature type="domain" description="Mur ligase C-terminal" evidence="13">
    <location>
        <begin position="321"/>
        <end position="445"/>
    </location>
</feature>
<dbReference type="Pfam" id="PF01225">
    <property type="entry name" value="Mur_ligase"/>
    <property type="match status" value="1"/>
</dbReference>
<dbReference type="GO" id="GO:0071555">
    <property type="term" value="P:cell wall organization"/>
    <property type="evidence" value="ECO:0007669"/>
    <property type="project" value="UniProtKB-KW"/>
</dbReference>
<dbReference type="Pfam" id="PF08245">
    <property type="entry name" value="Mur_ligase_M"/>
    <property type="match status" value="1"/>
</dbReference>
<sequence length="463" mass="50051">MEPMTVRELLTATGGRLLGEEAVAERTITGVETDSRAVHEGDLFVALRGERTDGHRYIASALETGAAGCLTEEVPQVLLPGKFYIQVEDTMLAIGQVARAYREKFPIPVIGITGSVGKTTTKDMVASVLGQKFRVLKTEGNFNNELGLPLTLFRLTAQHQICVLEMGMNHFGEIDYLTQIAPPDVAVITNIGDAHIENLGSRAGILQAKKEIFHRMTPEGMAVLNGDDAMLRPLEGELSPQVVFCGADRPAPYAAKEIRQLGSKGLRCRVITPKNDFSVTVPALGGHMIYPVLMACAIGERFGMTGEEMKAGIEAFVPTKMRMNVIHQGDITILDDAYNANPQSMRAALEILSQTEGAYRAAVLGDMFELGDLGPELHRSMGECAGALGNIDGLLAVGELAWNIYDAAHQSGITQALYARDRTAAKELLPNLVRPGAVILVKASRGMAFEELTREIQRLAPKA</sequence>
<dbReference type="GO" id="GO:0047480">
    <property type="term" value="F:UDP-N-acetylmuramoyl-tripeptide-D-alanyl-D-alanine ligase activity"/>
    <property type="evidence" value="ECO:0007669"/>
    <property type="project" value="UniProtKB-UniRule"/>
</dbReference>
<keyword evidence="8 10" id="KW-0131">Cell cycle</keyword>
<dbReference type="InterPro" id="IPR013221">
    <property type="entry name" value="Mur_ligase_cen"/>
</dbReference>
<dbReference type="PANTHER" id="PTHR43024:SF1">
    <property type="entry name" value="UDP-N-ACETYLMURAMOYL-TRIPEPTIDE--D-ALANYL-D-ALANINE LIGASE"/>
    <property type="match status" value="1"/>
</dbReference>
<proteinExistence type="inferred from homology"/>
<dbReference type="GO" id="GO:0051301">
    <property type="term" value="P:cell division"/>
    <property type="evidence" value="ECO:0007669"/>
    <property type="project" value="UniProtKB-KW"/>
</dbReference>
<dbReference type="GO" id="GO:0008360">
    <property type="term" value="P:regulation of cell shape"/>
    <property type="evidence" value="ECO:0007669"/>
    <property type="project" value="UniProtKB-KW"/>
</dbReference>
<keyword evidence="9 10" id="KW-0961">Cell wall biogenesis/degradation</keyword>
<evidence type="ECO:0000256" key="6">
    <source>
        <dbReference type="ARBA" id="ARBA00022960"/>
    </source>
</evidence>
<evidence type="ECO:0000256" key="2">
    <source>
        <dbReference type="ARBA" id="ARBA00022598"/>
    </source>
</evidence>
<dbReference type="SUPFAM" id="SSF53244">
    <property type="entry name" value="MurD-like peptide ligases, peptide-binding domain"/>
    <property type="match status" value="1"/>
</dbReference>
<organism evidence="15 16">
    <name type="scientific">Evtepia gabavorous</name>
    <dbReference type="NCBI Taxonomy" id="2211183"/>
    <lineage>
        <taxon>Bacteria</taxon>
        <taxon>Bacillati</taxon>
        <taxon>Bacillota</taxon>
        <taxon>Clostridia</taxon>
        <taxon>Eubacteriales</taxon>
        <taxon>Evtepia</taxon>
    </lineage>
</organism>
<dbReference type="Gene3D" id="3.40.1190.10">
    <property type="entry name" value="Mur-like, catalytic domain"/>
    <property type="match status" value="1"/>
</dbReference>
<keyword evidence="2 10" id="KW-0436">Ligase</keyword>
<keyword evidence="5 10" id="KW-0067">ATP-binding</keyword>
<evidence type="ECO:0000259" key="12">
    <source>
        <dbReference type="Pfam" id="PF01225"/>
    </source>
</evidence>
<dbReference type="SUPFAM" id="SSF63418">
    <property type="entry name" value="MurE/MurF N-terminal domain"/>
    <property type="match status" value="1"/>
</dbReference>
<dbReference type="InterPro" id="IPR036615">
    <property type="entry name" value="Mur_ligase_C_dom_sf"/>
</dbReference>
<feature type="binding site" evidence="10">
    <location>
        <begin position="114"/>
        <end position="120"/>
    </location>
    <ligand>
        <name>ATP</name>
        <dbReference type="ChEBI" id="CHEBI:30616"/>
    </ligand>
</feature>
<keyword evidence="16" id="KW-1185">Reference proteome</keyword>
<comment type="subcellular location">
    <subcellularLocation>
        <location evidence="10 11">Cytoplasm</location>
    </subcellularLocation>
</comment>
<evidence type="ECO:0000256" key="8">
    <source>
        <dbReference type="ARBA" id="ARBA00023306"/>
    </source>
</evidence>
<evidence type="ECO:0000313" key="16">
    <source>
        <dbReference type="Proteomes" id="UP000260649"/>
    </source>
</evidence>
<comment type="pathway">
    <text evidence="10 11">Cell wall biogenesis; peptidoglycan biosynthesis.</text>
</comment>
<dbReference type="HAMAP" id="MF_02019">
    <property type="entry name" value="MurF"/>
    <property type="match status" value="1"/>
</dbReference>
<reference evidence="15 16" key="1">
    <citation type="submission" date="2018-07" db="EMBL/GenBank/DDBJ databases">
        <title>GABA Modulating Bacteria of the Human Gut Microbiota.</title>
        <authorList>
            <person name="Strandwitz P."/>
            <person name="Kim K.H."/>
            <person name="Terekhova D."/>
            <person name="Liu J.K."/>
            <person name="Sharma A."/>
            <person name="Levering J."/>
            <person name="Mcdonald D."/>
            <person name="Dietrich D."/>
            <person name="Ramadhar T.R."/>
            <person name="Lekbua A."/>
            <person name="Mroue N."/>
            <person name="Liston C."/>
            <person name="Stewart E.J."/>
            <person name="Dubin M.J."/>
            <person name="Zengler K."/>
            <person name="Knight R."/>
            <person name="Gilbert J.A."/>
            <person name="Clardy J."/>
            <person name="Lewis K."/>
        </authorList>
    </citation>
    <scope>NUCLEOTIDE SEQUENCE [LARGE SCALE GENOMIC DNA]</scope>
    <source>
        <strain evidence="15 16">KLE1738</strain>
    </source>
</reference>
<dbReference type="Gene3D" id="3.90.190.20">
    <property type="entry name" value="Mur ligase, C-terminal domain"/>
    <property type="match status" value="1"/>
</dbReference>
<keyword evidence="6 10" id="KW-0133">Cell shape</keyword>
<dbReference type="GO" id="GO:0005524">
    <property type="term" value="F:ATP binding"/>
    <property type="evidence" value="ECO:0007669"/>
    <property type="project" value="UniProtKB-UniRule"/>
</dbReference>
<dbReference type="Gene3D" id="3.40.1390.10">
    <property type="entry name" value="MurE/MurF, N-terminal domain"/>
    <property type="match status" value="1"/>
</dbReference>
<dbReference type="GO" id="GO:0009252">
    <property type="term" value="P:peptidoglycan biosynthetic process"/>
    <property type="evidence" value="ECO:0007669"/>
    <property type="project" value="UniProtKB-UniRule"/>
</dbReference>
<dbReference type="GeneID" id="97994572"/>
<dbReference type="InterPro" id="IPR036565">
    <property type="entry name" value="Mur-like_cat_sf"/>
</dbReference>
<name>A0A3E2B649_9FIRM</name>